<dbReference type="Gene3D" id="1.10.357.10">
    <property type="entry name" value="Tetracycline Repressor, domain 2"/>
    <property type="match status" value="1"/>
</dbReference>
<name>A0A3A3GM41_PANTH</name>
<sequence>MGGIRVPKQTFFNLSEDKRRKLMSAMKEEFSRVPLHEASVANIVQTAGIPRGSFYQYFEDKDEAFYFLLEQHTKDNQEKFIASLKKFDGDIFDAFIEMFREMLKFQNKENRNFFRNAFLNMNYKMETTFTQRFTEVNVGEHFLEISQLINTDKLNITNEQDLFHMMKIMMAITIQSLIHNFAEDLPFEKAMGIYILELNLLKRGFYKGDNK</sequence>
<proteinExistence type="predicted"/>
<dbReference type="Pfam" id="PF17924">
    <property type="entry name" value="TetR_C_19"/>
    <property type="match status" value="1"/>
</dbReference>
<accession>A0A3A3GM41</accession>
<dbReference type="GO" id="GO:0003677">
    <property type="term" value="F:DNA binding"/>
    <property type="evidence" value="ECO:0007669"/>
    <property type="project" value="UniProtKB-UniRule"/>
</dbReference>
<feature type="DNA-binding region" description="H-T-H motif" evidence="2">
    <location>
        <begin position="39"/>
        <end position="58"/>
    </location>
</feature>
<dbReference type="SUPFAM" id="SSF46689">
    <property type="entry name" value="Homeodomain-like"/>
    <property type="match status" value="1"/>
</dbReference>
<evidence type="ECO:0000256" key="2">
    <source>
        <dbReference type="PROSITE-ProRule" id="PRU00335"/>
    </source>
</evidence>
<dbReference type="InterPro" id="IPR001647">
    <property type="entry name" value="HTH_TetR"/>
</dbReference>
<dbReference type="Pfam" id="PF00440">
    <property type="entry name" value="TetR_N"/>
    <property type="match status" value="1"/>
</dbReference>
<dbReference type="AlphaFoldDB" id="A0A3A3GM41"/>
<dbReference type="PROSITE" id="PS50977">
    <property type="entry name" value="HTH_TETR_2"/>
    <property type="match status" value="1"/>
</dbReference>
<evidence type="ECO:0000256" key="1">
    <source>
        <dbReference type="ARBA" id="ARBA00023125"/>
    </source>
</evidence>
<dbReference type="OrthoDB" id="9812484at2"/>
<evidence type="ECO:0000313" key="4">
    <source>
        <dbReference type="EMBL" id="RJG23843.1"/>
    </source>
</evidence>
<evidence type="ECO:0000313" key="5">
    <source>
        <dbReference type="Proteomes" id="UP000266177"/>
    </source>
</evidence>
<organism evidence="4 5">
    <name type="scientific">Paenibacillus thiaminolyticus</name>
    <name type="common">Bacillus thiaminolyticus</name>
    <dbReference type="NCBI Taxonomy" id="49283"/>
    <lineage>
        <taxon>Bacteria</taxon>
        <taxon>Bacillati</taxon>
        <taxon>Bacillota</taxon>
        <taxon>Bacilli</taxon>
        <taxon>Bacillales</taxon>
        <taxon>Paenibacillaceae</taxon>
        <taxon>Paenibacillus</taxon>
    </lineage>
</organism>
<dbReference type="InterPro" id="IPR009057">
    <property type="entry name" value="Homeodomain-like_sf"/>
</dbReference>
<gene>
    <name evidence="4" type="ORF">DQX05_12120</name>
</gene>
<evidence type="ECO:0000259" key="3">
    <source>
        <dbReference type="PROSITE" id="PS50977"/>
    </source>
</evidence>
<dbReference type="Proteomes" id="UP000266177">
    <property type="component" value="Unassembled WGS sequence"/>
</dbReference>
<reference evidence="4 5" key="1">
    <citation type="submission" date="2018-09" db="EMBL/GenBank/DDBJ databases">
        <title>Paenibacillus SK2017-BO5.</title>
        <authorList>
            <person name="Piskunova J.V."/>
            <person name="Dubiley S.A."/>
            <person name="Severinov K.V."/>
        </authorList>
    </citation>
    <scope>NUCLEOTIDE SEQUENCE [LARGE SCALE GENOMIC DNA]</scope>
    <source>
        <strain evidence="4 5">BO5</strain>
    </source>
</reference>
<comment type="caution">
    <text evidence="4">The sequence shown here is derived from an EMBL/GenBank/DDBJ whole genome shotgun (WGS) entry which is preliminary data.</text>
</comment>
<feature type="domain" description="HTH tetR-type" evidence="3">
    <location>
        <begin position="16"/>
        <end position="76"/>
    </location>
</feature>
<dbReference type="EMBL" id="QYZD01000009">
    <property type="protein sequence ID" value="RJG23843.1"/>
    <property type="molecule type" value="Genomic_DNA"/>
</dbReference>
<protein>
    <submittedName>
        <fullName evidence="4">TetR/AcrR family transcriptional regulator</fullName>
    </submittedName>
</protein>
<keyword evidence="1 2" id="KW-0238">DNA-binding</keyword>